<evidence type="ECO:0008006" key="4">
    <source>
        <dbReference type="Google" id="ProtNLM"/>
    </source>
</evidence>
<sequence>MSEPTPEAAAPEKKSEHPLGFLYGLIGGPLLFVFTLWLASVTGRFFYVLAIASAVAFVVGALRALLFAGTSLVTRPVPSLAVLAVLGGLGFLAVRNAEAVRAYVVKLREDPELGGRYQGDGFSIEYPQGWRQRDIDGFEVAGIRPSGTGHSNCLDNAGVMRSRRDDYTLDAYVQLQREDYGKSEAWALLEDKPATVGGLPGRELVVKSATHLLRLYVTVKDQRGFIVSTQACLANGGKNEEELLAVARSFRF</sequence>
<feature type="transmembrane region" description="Helical" evidence="1">
    <location>
        <begin position="45"/>
        <end position="65"/>
    </location>
</feature>
<dbReference type="Gene3D" id="3.40.1000.10">
    <property type="entry name" value="Mog1/PsbP, alpha/beta/alpha sandwich"/>
    <property type="match status" value="1"/>
</dbReference>
<gene>
    <name evidence="2" type="ORF">JY651_27005</name>
</gene>
<keyword evidence="3" id="KW-1185">Reference proteome</keyword>
<name>A0ABX7NNA2_9BACT</name>
<evidence type="ECO:0000313" key="2">
    <source>
        <dbReference type="EMBL" id="QSQ18997.1"/>
    </source>
</evidence>
<reference evidence="2 3" key="1">
    <citation type="submission" date="2021-02" db="EMBL/GenBank/DDBJ databases">
        <title>De Novo genome assembly of isolated myxobacteria.</title>
        <authorList>
            <person name="Stevens D.C."/>
        </authorList>
    </citation>
    <scope>NUCLEOTIDE SEQUENCE [LARGE SCALE GENOMIC DNA]</scope>
    <source>
        <strain evidence="3">SCPEA02</strain>
    </source>
</reference>
<evidence type="ECO:0000256" key="1">
    <source>
        <dbReference type="SAM" id="Phobius"/>
    </source>
</evidence>
<keyword evidence="1" id="KW-0812">Transmembrane</keyword>
<proteinExistence type="predicted"/>
<organism evidence="2 3">
    <name type="scientific">Pyxidicoccus parkwayensis</name>
    <dbReference type="NCBI Taxonomy" id="2813578"/>
    <lineage>
        <taxon>Bacteria</taxon>
        <taxon>Pseudomonadati</taxon>
        <taxon>Myxococcota</taxon>
        <taxon>Myxococcia</taxon>
        <taxon>Myxococcales</taxon>
        <taxon>Cystobacterineae</taxon>
        <taxon>Myxococcaceae</taxon>
        <taxon>Pyxidicoccus</taxon>
    </lineage>
</organism>
<feature type="transmembrane region" description="Helical" evidence="1">
    <location>
        <begin position="20"/>
        <end position="38"/>
    </location>
</feature>
<feature type="transmembrane region" description="Helical" evidence="1">
    <location>
        <begin position="77"/>
        <end position="94"/>
    </location>
</feature>
<keyword evidence="1" id="KW-0472">Membrane</keyword>
<dbReference type="Proteomes" id="UP000662747">
    <property type="component" value="Chromosome"/>
</dbReference>
<protein>
    <recommendedName>
        <fullName evidence="4">Lipoprotein</fullName>
    </recommendedName>
</protein>
<dbReference type="EMBL" id="CP071090">
    <property type="protein sequence ID" value="QSQ18997.1"/>
    <property type="molecule type" value="Genomic_DNA"/>
</dbReference>
<accession>A0ABX7NNA2</accession>
<keyword evidence="1" id="KW-1133">Transmembrane helix</keyword>
<dbReference type="RefSeq" id="WP_206720585.1">
    <property type="nucleotide sequence ID" value="NZ_CP071090.1"/>
</dbReference>
<evidence type="ECO:0000313" key="3">
    <source>
        <dbReference type="Proteomes" id="UP000662747"/>
    </source>
</evidence>